<dbReference type="PROSITE" id="PS00675">
    <property type="entry name" value="SIGMA54_INTERACT_1"/>
    <property type="match status" value="1"/>
</dbReference>
<evidence type="ECO:0000256" key="4">
    <source>
        <dbReference type="ARBA" id="ARBA00023163"/>
    </source>
</evidence>
<dbReference type="Gene3D" id="3.40.50.300">
    <property type="entry name" value="P-loop containing nucleotide triphosphate hydrolases"/>
    <property type="match status" value="1"/>
</dbReference>
<dbReference type="Pfam" id="PF25601">
    <property type="entry name" value="AAA_lid_14"/>
    <property type="match status" value="1"/>
</dbReference>
<dbReference type="GO" id="GO:0005524">
    <property type="term" value="F:ATP binding"/>
    <property type="evidence" value="ECO:0007669"/>
    <property type="project" value="UniProtKB-KW"/>
</dbReference>
<name>X2LJU8_9BACT</name>
<organism evidence="6">
    <name type="scientific">uncultured bacterium lac193</name>
    <dbReference type="NCBI Taxonomy" id="1447243"/>
    <lineage>
        <taxon>Bacteria</taxon>
        <taxon>environmental samples</taxon>
    </lineage>
</organism>
<keyword evidence="3" id="KW-0805">Transcription regulation</keyword>
<dbReference type="CDD" id="cd00009">
    <property type="entry name" value="AAA"/>
    <property type="match status" value="1"/>
</dbReference>
<evidence type="ECO:0000313" key="6">
    <source>
        <dbReference type="EMBL" id="AHN98016.1"/>
    </source>
</evidence>
<dbReference type="SUPFAM" id="SSF52540">
    <property type="entry name" value="P-loop containing nucleoside triphosphate hydrolases"/>
    <property type="match status" value="1"/>
</dbReference>
<dbReference type="InterPro" id="IPR025944">
    <property type="entry name" value="Sigma_54_int_dom_CS"/>
</dbReference>
<dbReference type="PANTHER" id="PTHR32071">
    <property type="entry name" value="TRANSCRIPTIONAL REGULATORY PROTEIN"/>
    <property type="match status" value="1"/>
</dbReference>
<dbReference type="AlphaFoldDB" id="X2LJU8"/>
<evidence type="ECO:0000256" key="1">
    <source>
        <dbReference type="ARBA" id="ARBA00022741"/>
    </source>
</evidence>
<evidence type="ECO:0000256" key="3">
    <source>
        <dbReference type="ARBA" id="ARBA00023015"/>
    </source>
</evidence>
<feature type="domain" description="Sigma-54 factor interaction" evidence="5">
    <location>
        <begin position="9"/>
        <end position="239"/>
    </location>
</feature>
<evidence type="ECO:0000259" key="5">
    <source>
        <dbReference type="PROSITE" id="PS50045"/>
    </source>
</evidence>
<keyword evidence="1" id="KW-0547">Nucleotide-binding</keyword>
<evidence type="ECO:0000256" key="2">
    <source>
        <dbReference type="ARBA" id="ARBA00022840"/>
    </source>
</evidence>
<dbReference type="PROSITE" id="PS50045">
    <property type="entry name" value="SIGMA54_INTERACT_4"/>
    <property type="match status" value="1"/>
</dbReference>
<dbReference type="Pfam" id="PF00158">
    <property type="entry name" value="Sigma54_activat"/>
    <property type="match status" value="1"/>
</dbReference>
<dbReference type="InterPro" id="IPR027417">
    <property type="entry name" value="P-loop_NTPase"/>
</dbReference>
<dbReference type="InterPro" id="IPR058031">
    <property type="entry name" value="AAA_lid_NorR"/>
</dbReference>
<accession>X2LJU8</accession>
<proteinExistence type="predicted"/>
<keyword evidence="4" id="KW-0804">Transcription</keyword>
<dbReference type="EMBL" id="KF796608">
    <property type="protein sequence ID" value="AHN98016.1"/>
    <property type="molecule type" value="Genomic_DNA"/>
</dbReference>
<reference evidence="6" key="1">
    <citation type="submission" date="2013-10" db="EMBL/GenBank/DDBJ databases">
        <title>Functional metagenomics reveals novel beta-galactosidases not predictable from gene sequences.</title>
        <authorList>
            <person name="Cheng J."/>
            <person name="Engel K."/>
            <person name="Romantsov T."/>
            <person name="Neufeld J.D."/>
            <person name="Rose D.R."/>
            <person name="Charles T.C."/>
        </authorList>
    </citation>
    <scope>NUCLEOTIDE SEQUENCE</scope>
</reference>
<dbReference type="SMART" id="SM00382">
    <property type="entry name" value="AAA"/>
    <property type="match status" value="1"/>
</dbReference>
<dbReference type="InterPro" id="IPR002078">
    <property type="entry name" value="Sigma_54_int"/>
</dbReference>
<sequence length="355" mass="41098">MRHEGSEQLIGSSSVIAELSQEIDRIARSDAKVLITGESGVGKELVAHAIHQRSPRAQRPMVAVNCAGLPETLLESELFGHVKGSFTGAYRDKQGKLEMADRGSIFLDEIGEMTLRMQGLLLRFMETGELQKVGADRIAGRVNVRVIAATNRNLRDMINEGTFREDLFYRLNVIHLVVPPLRERRQDIPALIDYFMERFTRNNGHPVKFISPDANKLLCEYSWPGNVRELENVIERLVVTGRTESVMPDTLPMEIRSHQTIGLRPKRERRRTVADDLYKKLTEDRESFWTVVYPLYMQREITRGNVRDLVRKGLEDARGNYKIVARLFNMEQHDYKRFLNFLRKHDCQLPFKEYR</sequence>
<dbReference type="InterPro" id="IPR003593">
    <property type="entry name" value="AAA+_ATPase"/>
</dbReference>
<dbReference type="FunFam" id="3.40.50.300:FF:000006">
    <property type="entry name" value="DNA-binding transcriptional regulator NtrC"/>
    <property type="match status" value="1"/>
</dbReference>
<dbReference type="GO" id="GO:0006355">
    <property type="term" value="P:regulation of DNA-templated transcription"/>
    <property type="evidence" value="ECO:0007669"/>
    <property type="project" value="InterPro"/>
</dbReference>
<dbReference type="Gene3D" id="1.10.8.60">
    <property type="match status" value="1"/>
</dbReference>
<dbReference type="PROSITE" id="PS00688">
    <property type="entry name" value="SIGMA54_INTERACT_3"/>
    <property type="match status" value="1"/>
</dbReference>
<dbReference type="InterPro" id="IPR025662">
    <property type="entry name" value="Sigma_54_int_dom_ATP-bd_1"/>
</dbReference>
<protein>
    <submittedName>
        <fullName evidence="6">Transcriptional regulator</fullName>
    </submittedName>
</protein>
<keyword evidence="2" id="KW-0067">ATP-binding</keyword>